<dbReference type="InterPro" id="IPR011053">
    <property type="entry name" value="Single_hybrid_motif"/>
</dbReference>
<keyword evidence="3" id="KW-1185">Reference proteome</keyword>
<organism evidence="2 3">
    <name type="scientific">Galdieria yellowstonensis</name>
    <dbReference type="NCBI Taxonomy" id="3028027"/>
    <lineage>
        <taxon>Eukaryota</taxon>
        <taxon>Rhodophyta</taxon>
        <taxon>Bangiophyceae</taxon>
        <taxon>Galdieriales</taxon>
        <taxon>Galdieriaceae</taxon>
        <taxon>Galdieria</taxon>
    </lineage>
</organism>
<dbReference type="GO" id="GO:0030833">
    <property type="term" value="P:regulation of actin filament polymerization"/>
    <property type="evidence" value="ECO:0007669"/>
    <property type="project" value="TreeGrafter"/>
</dbReference>
<evidence type="ECO:0008006" key="4">
    <source>
        <dbReference type="Google" id="ProtNLM"/>
    </source>
</evidence>
<protein>
    <recommendedName>
        <fullName evidence="4">Protein Abitram</fullName>
    </recommendedName>
</protein>
<dbReference type="GO" id="GO:0051489">
    <property type="term" value="P:regulation of filopodium assembly"/>
    <property type="evidence" value="ECO:0007669"/>
    <property type="project" value="TreeGrafter"/>
</dbReference>
<accession>A0AAV9IFE4</accession>
<dbReference type="Gene3D" id="2.40.50.100">
    <property type="match status" value="1"/>
</dbReference>
<evidence type="ECO:0000313" key="3">
    <source>
        <dbReference type="Proteomes" id="UP001300502"/>
    </source>
</evidence>
<name>A0AAV9IFE4_9RHOD</name>
<gene>
    <name evidence="2" type="ORF">GAYE_SCF19G3979</name>
</gene>
<feature type="region of interest" description="Disordered" evidence="1">
    <location>
        <begin position="1"/>
        <end position="21"/>
    </location>
</feature>
<proteinExistence type="predicted"/>
<evidence type="ECO:0000313" key="2">
    <source>
        <dbReference type="EMBL" id="KAK4526068.1"/>
    </source>
</evidence>
<sequence>MMEAEENVAREDGVVVQEPQSTPPNVLERYFKTSIFTYQRTKHDDEYLCEDILVAQHSNLLYVTFLADTHSLVQRRQQVAEVKPVKWDPDSVHGKRKKGGRNVQPRTIIGTITTQDGAEYLIPAGVQGSLVEWNWRLLSEPELLQNKQKTEGYIAVILPKRKPSYWKQP</sequence>
<dbReference type="PANTHER" id="PTHR13651">
    <property type="entry name" value="PROTEIN ABITRAM"/>
    <property type="match status" value="1"/>
</dbReference>
<dbReference type="InterPro" id="IPR039169">
    <property type="entry name" value="Abitram"/>
</dbReference>
<dbReference type="EMBL" id="JANCYU010000036">
    <property type="protein sequence ID" value="KAK4526068.1"/>
    <property type="molecule type" value="Genomic_DNA"/>
</dbReference>
<dbReference type="GO" id="GO:0003785">
    <property type="term" value="F:actin monomer binding"/>
    <property type="evidence" value="ECO:0007669"/>
    <property type="project" value="TreeGrafter"/>
</dbReference>
<dbReference type="Proteomes" id="UP001300502">
    <property type="component" value="Unassembled WGS sequence"/>
</dbReference>
<dbReference type="PANTHER" id="PTHR13651:SF0">
    <property type="entry name" value="PROTEIN ABITRAM"/>
    <property type="match status" value="1"/>
</dbReference>
<dbReference type="GO" id="GO:0032433">
    <property type="term" value="C:filopodium tip"/>
    <property type="evidence" value="ECO:0007669"/>
    <property type="project" value="TreeGrafter"/>
</dbReference>
<dbReference type="GO" id="GO:0051015">
    <property type="term" value="F:actin filament binding"/>
    <property type="evidence" value="ECO:0007669"/>
    <property type="project" value="TreeGrafter"/>
</dbReference>
<reference evidence="2 3" key="1">
    <citation type="submission" date="2022-07" db="EMBL/GenBank/DDBJ databases">
        <title>Genome-wide signatures of adaptation to extreme environments.</title>
        <authorList>
            <person name="Cho C.H."/>
            <person name="Yoon H.S."/>
        </authorList>
    </citation>
    <scope>NUCLEOTIDE SEQUENCE [LARGE SCALE GENOMIC DNA]</scope>
    <source>
        <strain evidence="2 3">108.79 E11</strain>
    </source>
</reference>
<dbReference type="GO" id="GO:0030027">
    <property type="term" value="C:lamellipodium"/>
    <property type="evidence" value="ECO:0007669"/>
    <property type="project" value="TreeGrafter"/>
</dbReference>
<dbReference type="SUPFAM" id="SSF51230">
    <property type="entry name" value="Single hybrid motif"/>
    <property type="match status" value="1"/>
</dbReference>
<dbReference type="GO" id="GO:0005634">
    <property type="term" value="C:nucleus"/>
    <property type="evidence" value="ECO:0007669"/>
    <property type="project" value="TreeGrafter"/>
</dbReference>
<dbReference type="AlphaFoldDB" id="A0AAV9IFE4"/>
<evidence type="ECO:0000256" key="1">
    <source>
        <dbReference type="SAM" id="MobiDB-lite"/>
    </source>
</evidence>
<comment type="caution">
    <text evidence="2">The sequence shown here is derived from an EMBL/GenBank/DDBJ whole genome shotgun (WGS) entry which is preliminary data.</text>
</comment>